<dbReference type="RefSeq" id="WP_323732799.1">
    <property type="nucleotide sequence ID" value="NZ_CP110820.1"/>
</dbReference>
<evidence type="ECO:0000313" key="2">
    <source>
        <dbReference type="Proteomes" id="UP001327219"/>
    </source>
</evidence>
<evidence type="ECO:0000313" key="1">
    <source>
        <dbReference type="EMBL" id="WPX97207.1"/>
    </source>
</evidence>
<keyword evidence="2" id="KW-1185">Reference proteome</keyword>
<dbReference type="Proteomes" id="UP001327219">
    <property type="component" value="Chromosome"/>
</dbReference>
<protein>
    <submittedName>
        <fullName evidence="1">Uncharacterized protein</fullName>
    </submittedName>
</protein>
<proteinExistence type="predicted"/>
<accession>A0ABZ0UNC3</accession>
<dbReference type="EMBL" id="CP110820">
    <property type="protein sequence ID" value="WPX97207.1"/>
    <property type="molecule type" value="Genomic_DNA"/>
</dbReference>
<organism evidence="1 2">
    <name type="scientific">Candidatus Bandiella euplotis</name>
    <dbReference type="NCBI Taxonomy" id="1664265"/>
    <lineage>
        <taxon>Bacteria</taxon>
        <taxon>Pseudomonadati</taxon>
        <taxon>Pseudomonadota</taxon>
        <taxon>Alphaproteobacteria</taxon>
        <taxon>Rickettsiales</taxon>
        <taxon>Candidatus Midichloriaceae</taxon>
        <taxon>Candidatus Bandiella</taxon>
    </lineage>
</organism>
<name>A0ABZ0UNC3_9RICK</name>
<sequence length="40" mass="4741">MTRKTKVVSKSEEVVDLTIKLWLHFEVLSHLLIFEIKSKN</sequence>
<gene>
    <name evidence="1" type="ORF">Bandiella_01353</name>
</gene>
<reference evidence="1 2" key="1">
    <citation type="submission" date="2022-11" db="EMBL/GenBank/DDBJ databases">
        <title>Host association and intracellularity evolved multiple times independently in the Rickettsiales.</title>
        <authorList>
            <person name="Castelli M."/>
            <person name="Nardi T."/>
            <person name="Gammuto L."/>
            <person name="Bellinzona G."/>
            <person name="Sabaneyeva E."/>
            <person name="Potekhin A."/>
            <person name="Serra V."/>
            <person name="Petroni G."/>
            <person name="Sassera D."/>
        </authorList>
    </citation>
    <scope>NUCLEOTIDE SEQUENCE [LARGE SCALE GENOMIC DNA]</scope>
    <source>
        <strain evidence="1 2">NDG2</strain>
    </source>
</reference>